<dbReference type="OrthoDB" id="6981191at2"/>
<evidence type="ECO:0000313" key="2">
    <source>
        <dbReference type="Proteomes" id="UP000321863"/>
    </source>
</evidence>
<gene>
    <name evidence="1" type="ORF">CHA01nite_26580</name>
</gene>
<reference evidence="1 2" key="1">
    <citation type="submission" date="2019-07" db="EMBL/GenBank/DDBJ databases">
        <title>Whole genome shotgun sequence of Chryseobacterium hagamense NBRC 105253.</title>
        <authorList>
            <person name="Hosoyama A."/>
            <person name="Uohara A."/>
            <person name="Ohji S."/>
            <person name="Ichikawa N."/>
        </authorList>
    </citation>
    <scope>NUCLEOTIDE SEQUENCE [LARGE SCALE GENOMIC DNA]</scope>
    <source>
        <strain evidence="1 2">NBRC 105253</strain>
    </source>
</reference>
<dbReference type="AlphaFoldDB" id="A0A511YNZ4"/>
<organism evidence="1 2">
    <name type="scientific">Chryseobacterium hagamense</name>
    <dbReference type="NCBI Taxonomy" id="395935"/>
    <lineage>
        <taxon>Bacteria</taxon>
        <taxon>Pseudomonadati</taxon>
        <taxon>Bacteroidota</taxon>
        <taxon>Flavobacteriia</taxon>
        <taxon>Flavobacteriales</taxon>
        <taxon>Weeksellaceae</taxon>
        <taxon>Chryseobacterium group</taxon>
        <taxon>Chryseobacterium</taxon>
    </lineage>
</organism>
<dbReference type="EMBL" id="BJYJ01000015">
    <property type="protein sequence ID" value="GEN76918.1"/>
    <property type="molecule type" value="Genomic_DNA"/>
</dbReference>
<keyword evidence="2" id="KW-1185">Reference proteome</keyword>
<proteinExistence type="predicted"/>
<sequence>MNTLPKKEIEKAMQNNVWHFGNEILYKMCEENFGHKKDECILAKVLFIGRIYSASIERRRTKDNEINDNFYINRVVPTFRQSEIDTYLTQLKNFKTLEIKNLKYVLETHYYLTKTIKEITQLDKRSLVSKYLHFHLPELFFIYDTRAVAALKNFVSKVPNNFKPFIKLENIDAEYAKFFCKCFILKAEIEKQFNIKLSNRQLDNLLIENANASTLARRM</sequence>
<comment type="caution">
    <text evidence="1">The sequence shown here is derived from an EMBL/GenBank/DDBJ whole genome shotgun (WGS) entry which is preliminary data.</text>
</comment>
<dbReference type="RefSeq" id="WP_146942182.1">
    <property type="nucleotide sequence ID" value="NZ_BJYJ01000015.1"/>
</dbReference>
<dbReference type="Proteomes" id="UP000321863">
    <property type="component" value="Unassembled WGS sequence"/>
</dbReference>
<evidence type="ECO:0000313" key="1">
    <source>
        <dbReference type="EMBL" id="GEN76918.1"/>
    </source>
</evidence>
<protein>
    <submittedName>
        <fullName evidence="1">Uncharacterized protein</fullName>
    </submittedName>
</protein>
<accession>A0A511YNZ4</accession>
<name>A0A511YNZ4_9FLAO</name>